<evidence type="ECO:0000313" key="3">
    <source>
        <dbReference type="EMBL" id="QEE16449.1"/>
    </source>
</evidence>
<dbReference type="InterPro" id="IPR032465">
    <property type="entry name" value="ACMSD"/>
</dbReference>
<dbReference type="GO" id="GO:0016831">
    <property type="term" value="F:carboxy-lyase activity"/>
    <property type="evidence" value="ECO:0007669"/>
    <property type="project" value="InterPro"/>
</dbReference>
<reference evidence="3 4" key="2">
    <citation type="journal article" date="2024" name="Int. J. Syst. Evol. Microbiol.">
        <title>Promethearchaeum syntrophicum gen. nov., sp. nov., an anaerobic, obligately syntrophic archaeon, the first isolate of the lineage 'Asgard' archaea, and proposal of the new archaeal phylum Promethearchaeota phyl. nov. and kingdom Promethearchaeati regn. nov.</title>
        <authorList>
            <person name="Imachi H."/>
            <person name="Nobu M.K."/>
            <person name="Kato S."/>
            <person name="Takaki Y."/>
            <person name="Miyazaki M."/>
            <person name="Miyata M."/>
            <person name="Ogawara M."/>
            <person name="Saito Y."/>
            <person name="Sakai S."/>
            <person name="Tahara Y.O."/>
            <person name="Takano Y."/>
            <person name="Tasumi E."/>
            <person name="Uematsu K."/>
            <person name="Yoshimura T."/>
            <person name="Itoh T."/>
            <person name="Ohkuma M."/>
            <person name="Takai K."/>
        </authorList>
    </citation>
    <scope>NUCLEOTIDE SEQUENCE [LARGE SCALE GENOMIC DNA]</scope>
    <source>
        <strain evidence="3 4">MK-D1</strain>
    </source>
</reference>
<dbReference type="InterPro" id="IPR006680">
    <property type="entry name" value="Amidohydro-rel"/>
</dbReference>
<keyword evidence="1" id="KW-0456">Lyase</keyword>
<proteinExistence type="predicted"/>
<evidence type="ECO:0000259" key="2">
    <source>
        <dbReference type="Pfam" id="PF04909"/>
    </source>
</evidence>
<accession>A0A5B9DB23</accession>
<gene>
    <name evidence="3" type="ORF">DSAG12_02279</name>
</gene>
<evidence type="ECO:0000256" key="1">
    <source>
        <dbReference type="ARBA" id="ARBA00023239"/>
    </source>
</evidence>
<dbReference type="PANTHER" id="PTHR21240:SF28">
    <property type="entry name" value="ISO-OROTATE DECARBOXYLASE (EUROFUNG)"/>
    <property type="match status" value="1"/>
</dbReference>
<evidence type="ECO:0000313" key="4">
    <source>
        <dbReference type="Proteomes" id="UP000321408"/>
    </source>
</evidence>
<dbReference type="Gene3D" id="3.20.20.140">
    <property type="entry name" value="Metal-dependent hydrolases"/>
    <property type="match status" value="1"/>
</dbReference>
<dbReference type="GeneID" id="41330266"/>
<feature type="domain" description="Amidohydrolase-related" evidence="2">
    <location>
        <begin position="119"/>
        <end position="324"/>
    </location>
</feature>
<dbReference type="PANTHER" id="PTHR21240">
    <property type="entry name" value="2-AMINO-3-CARBOXYLMUCONATE-6-SEMIALDEHYDE DECARBOXYLASE"/>
    <property type="match status" value="1"/>
</dbReference>
<dbReference type="AlphaFoldDB" id="A0A5B9DB23"/>
<dbReference type="RefSeq" id="WP_147663326.1">
    <property type="nucleotide sequence ID" value="NZ_CP042905.2"/>
</dbReference>
<dbReference type="SUPFAM" id="SSF51556">
    <property type="entry name" value="Metallo-dependent hydrolases"/>
    <property type="match status" value="1"/>
</dbReference>
<dbReference type="GO" id="GO:0019748">
    <property type="term" value="P:secondary metabolic process"/>
    <property type="evidence" value="ECO:0007669"/>
    <property type="project" value="TreeGrafter"/>
</dbReference>
<dbReference type="Proteomes" id="UP000321408">
    <property type="component" value="Chromosome"/>
</dbReference>
<dbReference type="GO" id="GO:0005737">
    <property type="term" value="C:cytoplasm"/>
    <property type="evidence" value="ECO:0007669"/>
    <property type="project" value="TreeGrafter"/>
</dbReference>
<organism evidence="3 4">
    <name type="scientific">Promethearchaeum syntrophicum</name>
    <dbReference type="NCBI Taxonomy" id="2594042"/>
    <lineage>
        <taxon>Archaea</taxon>
        <taxon>Promethearchaeati</taxon>
        <taxon>Promethearchaeota</taxon>
        <taxon>Promethearchaeia</taxon>
        <taxon>Promethearchaeales</taxon>
        <taxon>Promethearchaeaceae</taxon>
        <taxon>Promethearchaeum</taxon>
    </lineage>
</organism>
<dbReference type="InterPro" id="IPR032466">
    <property type="entry name" value="Metal_Hydrolase"/>
</dbReference>
<dbReference type="EMBL" id="CP042905">
    <property type="protein sequence ID" value="QEE16449.1"/>
    <property type="molecule type" value="Genomic_DNA"/>
</dbReference>
<dbReference type="GO" id="GO:0016787">
    <property type="term" value="F:hydrolase activity"/>
    <property type="evidence" value="ECO:0007669"/>
    <property type="project" value="UniProtKB-KW"/>
</dbReference>
<keyword evidence="4" id="KW-1185">Reference proteome</keyword>
<dbReference type="KEGG" id="psyt:DSAG12_02279"/>
<name>A0A5B9DB23_9ARCH</name>
<dbReference type="Pfam" id="PF04909">
    <property type="entry name" value="Amidohydro_2"/>
    <property type="match status" value="1"/>
</dbReference>
<protein>
    <submittedName>
        <fullName evidence="3">Amidohydrolase family protein</fullName>
    </submittedName>
</protein>
<reference evidence="3 4" key="1">
    <citation type="journal article" date="2020" name="Nature">
        <title>Isolation of an archaeon at the prokaryote-eukaryote interface.</title>
        <authorList>
            <person name="Imachi H."/>
            <person name="Nobu M.K."/>
            <person name="Nakahara N."/>
            <person name="Morono Y."/>
            <person name="Ogawara M."/>
            <person name="Takaki Y."/>
            <person name="Takano Y."/>
            <person name="Uematsu K."/>
            <person name="Ikuta T."/>
            <person name="Ito M."/>
            <person name="Matsui Y."/>
            <person name="Miyazaki M."/>
            <person name="Murata K."/>
            <person name="Saito Y."/>
            <person name="Sakai S."/>
            <person name="Song C."/>
            <person name="Tasumi E."/>
            <person name="Yamanaka Y."/>
            <person name="Yamaguchi T."/>
            <person name="Kamagata Y."/>
            <person name="Tamaki H."/>
            <person name="Takai K."/>
        </authorList>
    </citation>
    <scope>NUCLEOTIDE SEQUENCE [LARGE SCALE GENOMIC DNA]</scope>
    <source>
        <strain evidence="3 4">MK-D1</strain>
    </source>
</reference>
<sequence length="379" mass="44116">MVIMESENRILDCHIHYALPVNPQELFGILEYTKTDMANLVIVPDAQRISSVPDALMVKYLNPMKIFVFGSLDVSQYFIHNKSIGRHFVKYVKRMLLCGCDGIKMIEGKPDLRRTVPIPDFDLPAWEPFWSFAEEIGLPIIWHVNDPEEFWDEFKIPSWAKSQGWYYGEETINNEVQYTQVFTVLKRHPNLKIIFAHFFFMSAQLDRLSKIFDNFPNVCVDLTPGIEMYVNLSRNQEAAIRFFEKYQTRILYGTDIGARCVIAHESELNKAESINRSNLVRTFLTKPGHITVKSDGDFLIGMEDFDLYGLNLKREITQKIFCGNFLRIVGEKPNVVNPKRVIKECKKIKSMIRIMSLIKRIPVADYSYANQVIDFFKQK</sequence>